<dbReference type="EMBL" id="BSDZ01000024">
    <property type="protein sequence ID" value="GLI65615.1"/>
    <property type="molecule type" value="Genomic_DNA"/>
</dbReference>
<feature type="domain" description="Peptidase S8/S53" evidence="8">
    <location>
        <begin position="516"/>
        <end position="958"/>
    </location>
</feature>
<feature type="active site" description="Charge relay system" evidence="5">
    <location>
        <position position="525"/>
    </location>
</feature>
<dbReference type="Proteomes" id="UP001165090">
    <property type="component" value="Unassembled WGS sequence"/>
</dbReference>
<feature type="compositionally biased region" description="Low complexity" evidence="6">
    <location>
        <begin position="375"/>
        <end position="385"/>
    </location>
</feature>
<organism evidence="9 10">
    <name type="scientific">Volvox africanus</name>
    <dbReference type="NCBI Taxonomy" id="51714"/>
    <lineage>
        <taxon>Eukaryota</taxon>
        <taxon>Viridiplantae</taxon>
        <taxon>Chlorophyta</taxon>
        <taxon>core chlorophytes</taxon>
        <taxon>Chlorophyceae</taxon>
        <taxon>CS clade</taxon>
        <taxon>Chlamydomonadales</taxon>
        <taxon>Volvocaceae</taxon>
        <taxon>Volvox</taxon>
    </lineage>
</organism>
<dbReference type="SUPFAM" id="SSF50370">
    <property type="entry name" value="Ricin B-like lectins"/>
    <property type="match status" value="1"/>
</dbReference>
<dbReference type="PRINTS" id="PR00723">
    <property type="entry name" value="SUBTILISIN"/>
</dbReference>
<keyword evidence="7" id="KW-0472">Membrane</keyword>
<keyword evidence="4 5" id="KW-0720">Serine protease</keyword>
<dbReference type="InterPro" id="IPR008979">
    <property type="entry name" value="Galactose-bd-like_sf"/>
</dbReference>
<feature type="region of interest" description="Disordered" evidence="6">
    <location>
        <begin position="89"/>
        <end position="109"/>
    </location>
</feature>
<evidence type="ECO:0000256" key="5">
    <source>
        <dbReference type="PROSITE-ProRule" id="PRU01240"/>
    </source>
</evidence>
<keyword evidence="7" id="KW-1133">Transmembrane helix</keyword>
<feature type="region of interest" description="Disordered" evidence="6">
    <location>
        <begin position="1331"/>
        <end position="1354"/>
    </location>
</feature>
<evidence type="ECO:0000256" key="1">
    <source>
        <dbReference type="ARBA" id="ARBA00011073"/>
    </source>
</evidence>
<comment type="similarity">
    <text evidence="1 5">Belongs to the peptidase S8 family.</text>
</comment>
<evidence type="ECO:0000313" key="9">
    <source>
        <dbReference type="EMBL" id="GLI65615.1"/>
    </source>
</evidence>
<comment type="caution">
    <text evidence="9">The sequence shown here is derived from an EMBL/GenBank/DDBJ whole genome shotgun (WGS) entry which is preliminary data.</text>
</comment>
<name>A0ABQ5S7T1_9CHLO</name>
<dbReference type="InterPro" id="IPR022398">
    <property type="entry name" value="Peptidase_S8_His-AS"/>
</dbReference>
<dbReference type="PANTHER" id="PTHR43399:SF4">
    <property type="entry name" value="CELL WALL-ASSOCIATED PROTEASE"/>
    <property type="match status" value="1"/>
</dbReference>
<evidence type="ECO:0000256" key="3">
    <source>
        <dbReference type="ARBA" id="ARBA00022801"/>
    </source>
</evidence>
<dbReference type="SUPFAM" id="SSF49785">
    <property type="entry name" value="Galactose-binding domain-like"/>
    <property type="match status" value="1"/>
</dbReference>
<dbReference type="PROSITE" id="PS00138">
    <property type="entry name" value="SUBTILASE_SER"/>
    <property type="match status" value="1"/>
</dbReference>
<dbReference type="InterPro" id="IPR023828">
    <property type="entry name" value="Peptidase_S8_Ser-AS"/>
</dbReference>
<dbReference type="Pfam" id="PF00082">
    <property type="entry name" value="Peptidase_S8"/>
    <property type="match status" value="1"/>
</dbReference>
<dbReference type="Gene3D" id="2.60.120.380">
    <property type="match status" value="1"/>
</dbReference>
<evidence type="ECO:0000259" key="8">
    <source>
        <dbReference type="Pfam" id="PF00082"/>
    </source>
</evidence>
<dbReference type="PANTHER" id="PTHR43399">
    <property type="entry name" value="SUBTILISIN-RELATED"/>
    <property type="match status" value="1"/>
</dbReference>
<dbReference type="InterPro" id="IPR015500">
    <property type="entry name" value="Peptidase_S8_subtilisin-rel"/>
</dbReference>
<keyword evidence="7" id="KW-0812">Transmembrane</keyword>
<protein>
    <recommendedName>
        <fullName evidence="8">Peptidase S8/S53 domain-containing protein</fullName>
    </recommendedName>
</protein>
<dbReference type="Gene3D" id="3.40.50.200">
    <property type="entry name" value="Peptidase S8/S53 domain"/>
    <property type="match status" value="2"/>
</dbReference>
<feature type="compositionally biased region" description="Gly residues" evidence="6">
    <location>
        <begin position="89"/>
        <end position="104"/>
    </location>
</feature>
<feature type="active site" description="Charge relay system" evidence="5">
    <location>
        <position position="940"/>
    </location>
</feature>
<feature type="region of interest" description="Disordered" evidence="6">
    <location>
        <begin position="201"/>
        <end position="245"/>
    </location>
</feature>
<dbReference type="InterPro" id="IPR051048">
    <property type="entry name" value="Peptidase_S8/S53_subtilisin"/>
</dbReference>
<evidence type="ECO:0000256" key="6">
    <source>
        <dbReference type="SAM" id="MobiDB-lite"/>
    </source>
</evidence>
<gene>
    <name evidence="9" type="ORF">VaNZ11_009181</name>
</gene>
<evidence type="ECO:0000256" key="7">
    <source>
        <dbReference type="SAM" id="Phobius"/>
    </source>
</evidence>
<dbReference type="InterPro" id="IPR034058">
    <property type="entry name" value="TagA/B/C/D_pept_dom"/>
</dbReference>
<sequence>MFRQTVAAGAIGRTSQVSTQLLWRLCITITFATIIFLSCIRAQDEDTGNTVVLGNGKVQLSGASDVAAAMAAAATTAANAAGASTGNGNSGGSGGGNGNGGGNGPASVPHGKDKLGRKLILLRYISDDSVWQLRNALLDSGAQVLDYVAYNTLLIQAKAESIGLAARYQALAAEYPPVLKLAAETSAVFKAAAAASAKMLYNPQQQQKTRRQLAAGGVAANNNKPSPAAAASANNSSPAAAASANNNNLPPAAAASANNSSPAAAASANYNNPPPAASAGGGTLLPPPAALSASNVSSNNPFPTGPARGFKSGLGNVATAGVGNDTDASNVSRSDGALNALSTWRMYLKASKPNVKNHTSPGGGPHRPPPPPSPSGSGAANNATSGGPELYAASVRLVPGLSEKAPSTIAEAWPPALAEAVGIKNRTDECWPQVVADGLYSQSSPILLVYLCAKNYEAALTWLSGLDTVVWVEPVLQAGIRNAVAGWIVQTGNISTTLFDNPTSALRPYWAANLQGQGIIVGVEDTGLDMSHCNFIDDRWRTGSLRTLFVGLPPRLYLPDHRKVVQYMLPISSGINAWFGDQPYGHGSHVAGSIAGAAYTNNKTLINQRSTGSAPKARLSFFDLASYSGLNLPMPIDDKILPYHYAAGARLSSSSWGYMGSLGVSYNEVCRQFDAFSWRNPDFLSIIAAGNDGDNGFIPTVTAPSTAKNVLSIGASINHPTGTASSGFNYAILFRYTDAAGKNQSYSMWPYLGSYDYYWRTLLYNKEVPLRISSPLNACTPLIGNYTGAVVMVDLAGTACTPDQRAINARSAGAVAVMFIAVGNGFLDGSQDVIPSISDPNTIYGLTTRAEGLNTIALLSNTTLGVTRPHMTFITYPNINLGVDGLPYFSSYGPFTDGRFKPDIVAPGTGLESTASGPGISQDVDGGSCSSKTVSMSGTSMATPIVAGHLALARQYFRDGYYPTGAPGDPASVGFEPSGILLKAAAIAGARSLEGGFAGNGGFFLGAAPDGYQGWGRLDLSRMLPLPNYTSPFFRVSVADFGVINQGDYIYLAGVEATGTGPIFAALVWHDYPASPASKKNLVNDLDFGYTINGGSYIRTRIDSTNNVERVELSSTNVLAGDRITYVVYGRNIRSKLLTGSDAQLPQRWAVVVVGHFNGTLRTQYNPAYIRPQQYLTDTQVTFGLPGGGCMYVKTDAILSNGNCTTLTANFTLVEEPALPGDPSIGPKLLSNYGYLYSIRDTAGRCITVPGNVSGTRVGLAPCNASDPSQKIGLFRNTQVNGPFYSLVPSFALWSSAGAVARCLKQTSASFIVLIACNDDDLDQRFEIRSSAATRPPRPPPPPSPAPPLPSPQAPAQQWYPYSLVFRADWYPVGKTNLNDYDYLENHNGYGDQYYTDIGTDDLDIIVSWTWGGVSYSMGRRTENAENVTLMTGIEYGGDNMDYGTQYEIVFFQATTKPPPTAFHVCVAWQSTKTPLFRVVMSVFRGYAVATADKVLDTSRVADLICNSSASGYLGTYDVTRPAPPPAPPSPPVPQPYNSSYPLLFRADWAIVSGMRGRPTKTYDLDILVSWGVGNSSYVISSFAQQAGGGNYGGDNMRNGGNYEIVYWPPGVPLPPTNTFHVCVRWNEMPKPLLKVTLSVFKDNLVTTSTKMIDTTLEWSDTCEPSAIGYIDSFWIGTTRGLLDDLSYSNCHSTPEPSPVFGLYILAQWTAPNVTGAGSVDAIFDWDLVVTWRWQGEIYELSPYSRFVGGAVHGGDNMRLIEPTNKEAVYWPTGLTGIEPSPTQYDVCVRWYAAGRLNVTLSVFLYNNLVLNQATVWDGSTVNSKACSPLAVGYLGSYSYNGIIPFQGRRSAQELFGAQELTAGGTGDGALTMDDLRNLVP</sequence>
<feature type="transmembrane region" description="Helical" evidence="7">
    <location>
        <begin position="21"/>
        <end position="38"/>
    </location>
</feature>
<keyword evidence="3 5" id="KW-0378">Hydrolase</keyword>
<keyword evidence="2 5" id="KW-0645">Protease</keyword>
<keyword evidence="10" id="KW-1185">Reference proteome</keyword>
<dbReference type="SUPFAM" id="SSF52743">
    <property type="entry name" value="Subtilisin-like"/>
    <property type="match status" value="1"/>
</dbReference>
<evidence type="ECO:0000313" key="10">
    <source>
        <dbReference type="Proteomes" id="UP001165090"/>
    </source>
</evidence>
<dbReference type="InterPro" id="IPR036852">
    <property type="entry name" value="Peptidase_S8/S53_dom_sf"/>
</dbReference>
<reference evidence="9 10" key="1">
    <citation type="journal article" date="2023" name="IScience">
        <title>Expanded male sex-determining region conserved during the evolution of homothallism in the green alga Volvox.</title>
        <authorList>
            <person name="Yamamoto K."/>
            <person name="Matsuzaki R."/>
            <person name="Mahakham W."/>
            <person name="Heman W."/>
            <person name="Sekimoto H."/>
            <person name="Kawachi M."/>
            <person name="Minakuchi Y."/>
            <person name="Toyoda A."/>
            <person name="Nozaki H."/>
        </authorList>
    </citation>
    <scope>NUCLEOTIDE SEQUENCE [LARGE SCALE GENOMIC DNA]</scope>
    <source>
        <strain evidence="9 10">NIES-4468</strain>
    </source>
</reference>
<evidence type="ECO:0000256" key="4">
    <source>
        <dbReference type="ARBA" id="ARBA00022825"/>
    </source>
</evidence>
<dbReference type="InterPro" id="IPR035992">
    <property type="entry name" value="Ricin_B-like_lectins"/>
</dbReference>
<feature type="region of interest" description="Disordered" evidence="6">
    <location>
        <begin position="353"/>
        <end position="385"/>
    </location>
</feature>
<accession>A0ABQ5S7T1</accession>
<feature type="compositionally biased region" description="Low complexity" evidence="6">
    <location>
        <begin position="219"/>
        <end position="245"/>
    </location>
</feature>
<proteinExistence type="inferred from homology"/>
<dbReference type="PROSITE" id="PS00137">
    <property type="entry name" value="SUBTILASE_HIS"/>
    <property type="match status" value="1"/>
</dbReference>
<dbReference type="CDD" id="cd04842">
    <property type="entry name" value="Peptidases_S8_Kp43_protease"/>
    <property type="match status" value="1"/>
</dbReference>
<dbReference type="PROSITE" id="PS50231">
    <property type="entry name" value="RICIN_B_LECTIN"/>
    <property type="match status" value="1"/>
</dbReference>
<evidence type="ECO:0000256" key="2">
    <source>
        <dbReference type="ARBA" id="ARBA00022670"/>
    </source>
</evidence>
<feature type="active site" description="Charge relay system" evidence="5">
    <location>
        <position position="586"/>
    </location>
</feature>
<feature type="compositionally biased region" description="Pro residues" evidence="6">
    <location>
        <begin position="1336"/>
        <end position="1353"/>
    </location>
</feature>
<dbReference type="InterPro" id="IPR000209">
    <property type="entry name" value="Peptidase_S8/S53_dom"/>
</dbReference>
<dbReference type="PROSITE" id="PS51892">
    <property type="entry name" value="SUBTILASE"/>
    <property type="match status" value="1"/>
</dbReference>